<name>A0A839N249_9MICO</name>
<keyword evidence="6" id="KW-0378">Hydrolase</keyword>
<evidence type="ECO:0000256" key="6">
    <source>
        <dbReference type="ARBA" id="ARBA00022801"/>
    </source>
</evidence>
<dbReference type="Gene3D" id="2.30.42.10">
    <property type="match status" value="1"/>
</dbReference>
<feature type="transmembrane region" description="Helical" evidence="11">
    <location>
        <begin position="354"/>
        <end position="374"/>
    </location>
</feature>
<evidence type="ECO:0000256" key="10">
    <source>
        <dbReference type="ARBA" id="ARBA00023136"/>
    </source>
</evidence>
<dbReference type="PANTHER" id="PTHR42837">
    <property type="entry name" value="REGULATOR OF SIGMA-E PROTEASE RSEP"/>
    <property type="match status" value="1"/>
</dbReference>
<keyword evidence="4 13" id="KW-0645">Protease</keyword>
<dbReference type="Pfam" id="PF02163">
    <property type="entry name" value="Peptidase_M50"/>
    <property type="match status" value="1"/>
</dbReference>
<dbReference type="PROSITE" id="PS50106">
    <property type="entry name" value="PDZ"/>
    <property type="match status" value="1"/>
</dbReference>
<evidence type="ECO:0000256" key="3">
    <source>
        <dbReference type="ARBA" id="ARBA00007931"/>
    </source>
</evidence>
<keyword evidence="9" id="KW-0482">Metalloprotease</keyword>
<dbReference type="GO" id="GO:0016020">
    <property type="term" value="C:membrane"/>
    <property type="evidence" value="ECO:0007669"/>
    <property type="project" value="UniProtKB-SubCell"/>
</dbReference>
<dbReference type="EMBL" id="JACHVQ010000001">
    <property type="protein sequence ID" value="MBB2890869.1"/>
    <property type="molecule type" value="Genomic_DNA"/>
</dbReference>
<dbReference type="InterPro" id="IPR008915">
    <property type="entry name" value="Peptidase_M50"/>
</dbReference>
<feature type="domain" description="PDZ" evidence="12">
    <location>
        <begin position="183"/>
        <end position="243"/>
    </location>
</feature>
<keyword evidence="7" id="KW-0862">Zinc</keyword>
<accession>A0A839N249</accession>
<evidence type="ECO:0000256" key="7">
    <source>
        <dbReference type="ARBA" id="ARBA00022833"/>
    </source>
</evidence>
<dbReference type="InterPro" id="IPR004387">
    <property type="entry name" value="Pept_M50_Zn"/>
</dbReference>
<protein>
    <submittedName>
        <fullName evidence="13">Membrane-associated protease RseP (Regulator of RpoE activity)</fullName>
    </submittedName>
</protein>
<dbReference type="InterPro" id="IPR041489">
    <property type="entry name" value="PDZ_6"/>
</dbReference>
<evidence type="ECO:0000313" key="14">
    <source>
        <dbReference type="Proteomes" id="UP000559182"/>
    </source>
</evidence>
<evidence type="ECO:0000256" key="2">
    <source>
        <dbReference type="ARBA" id="ARBA00004141"/>
    </source>
</evidence>
<evidence type="ECO:0000256" key="1">
    <source>
        <dbReference type="ARBA" id="ARBA00001947"/>
    </source>
</evidence>
<dbReference type="InterPro" id="IPR036034">
    <property type="entry name" value="PDZ_sf"/>
</dbReference>
<evidence type="ECO:0000259" key="12">
    <source>
        <dbReference type="PROSITE" id="PS50106"/>
    </source>
</evidence>
<dbReference type="Proteomes" id="UP000559182">
    <property type="component" value="Unassembled WGS sequence"/>
</dbReference>
<dbReference type="SUPFAM" id="SSF50156">
    <property type="entry name" value="PDZ domain-like"/>
    <property type="match status" value="1"/>
</dbReference>
<evidence type="ECO:0000256" key="5">
    <source>
        <dbReference type="ARBA" id="ARBA00022692"/>
    </source>
</evidence>
<dbReference type="GO" id="GO:0006508">
    <property type="term" value="P:proteolysis"/>
    <property type="evidence" value="ECO:0007669"/>
    <property type="project" value="UniProtKB-KW"/>
</dbReference>
<sequence length="443" mass="47487">MLFLVGVLIMVLGIGVSIALHELGHLTPAKLFGVKVTQYMVGFGPTIWSRRRGETEYGLKAIPLGGYIRMIGMFPPRPGEEEGYIRASSTGRFTQLADQMREDAYEHIGPQDADRVFYKLPTWKKVVIMFGGPFMNLVIALVLLLIIASGIGLPVQKTADIFAVQTCSPTAASAAPKDCAADGRTAAAGAGLRKGDRIVSIDGRTITTTTQFTDVVRAHAGDRIPLVVRRDGRLVHLQVTPQLQRMAKLDSNGNEVVNWKGEVEYADVGVIGASISGTFRDERQSVPEAFGTFGGALKQTSAVFLKIPQKMVGVWNAAFSGGTRDQNSPQSVVGVGRAAGDVADSKYASTQDKIVFLLMIIASLNLALFVFNLVPLLPLDGGHIAGALWEAVKRQIARARGIKGPVYVDVAKALPLAYGVSIVLLVMFALLAYADIVNPVKLG</sequence>
<evidence type="ECO:0000256" key="9">
    <source>
        <dbReference type="ARBA" id="ARBA00023049"/>
    </source>
</evidence>
<dbReference type="CDD" id="cd06163">
    <property type="entry name" value="S2P-M50_PDZ_RseP-like"/>
    <property type="match status" value="1"/>
</dbReference>
<dbReference type="Pfam" id="PF17820">
    <property type="entry name" value="PDZ_6"/>
    <property type="match status" value="1"/>
</dbReference>
<keyword evidence="10 11" id="KW-0472">Membrane</keyword>
<organism evidence="13 14">
    <name type="scientific">Flexivirga oryzae</name>
    <dbReference type="NCBI Taxonomy" id="1794944"/>
    <lineage>
        <taxon>Bacteria</taxon>
        <taxon>Bacillati</taxon>
        <taxon>Actinomycetota</taxon>
        <taxon>Actinomycetes</taxon>
        <taxon>Micrococcales</taxon>
        <taxon>Dermacoccaceae</taxon>
        <taxon>Flexivirga</taxon>
    </lineage>
</organism>
<dbReference type="AlphaFoldDB" id="A0A839N249"/>
<comment type="cofactor">
    <cofactor evidence="1">
        <name>Zn(2+)</name>
        <dbReference type="ChEBI" id="CHEBI:29105"/>
    </cofactor>
</comment>
<evidence type="ECO:0000256" key="8">
    <source>
        <dbReference type="ARBA" id="ARBA00022989"/>
    </source>
</evidence>
<evidence type="ECO:0000313" key="13">
    <source>
        <dbReference type="EMBL" id="MBB2890869.1"/>
    </source>
</evidence>
<comment type="subcellular location">
    <subcellularLocation>
        <location evidence="2">Membrane</location>
        <topology evidence="2">Multi-pass membrane protein</topology>
    </subcellularLocation>
</comment>
<dbReference type="RefSeq" id="WP_343065733.1">
    <property type="nucleotide sequence ID" value="NZ_JACHVQ010000001.1"/>
</dbReference>
<proteinExistence type="inferred from homology"/>
<evidence type="ECO:0000256" key="11">
    <source>
        <dbReference type="SAM" id="Phobius"/>
    </source>
</evidence>
<keyword evidence="8 11" id="KW-1133">Transmembrane helix</keyword>
<comment type="similarity">
    <text evidence="3">Belongs to the peptidase M50B family.</text>
</comment>
<evidence type="ECO:0000256" key="4">
    <source>
        <dbReference type="ARBA" id="ARBA00022670"/>
    </source>
</evidence>
<dbReference type="PANTHER" id="PTHR42837:SF2">
    <property type="entry name" value="MEMBRANE METALLOPROTEASE ARASP2, CHLOROPLASTIC-RELATED"/>
    <property type="match status" value="1"/>
</dbReference>
<dbReference type="SMART" id="SM00228">
    <property type="entry name" value="PDZ"/>
    <property type="match status" value="1"/>
</dbReference>
<gene>
    <name evidence="13" type="ORF">FHU39_000853</name>
</gene>
<feature type="transmembrane region" description="Helical" evidence="11">
    <location>
        <begin position="416"/>
        <end position="434"/>
    </location>
</feature>
<comment type="caution">
    <text evidence="13">The sequence shown here is derived from an EMBL/GenBank/DDBJ whole genome shotgun (WGS) entry which is preliminary data.</text>
</comment>
<dbReference type="GO" id="GO:0004222">
    <property type="term" value="F:metalloendopeptidase activity"/>
    <property type="evidence" value="ECO:0007669"/>
    <property type="project" value="InterPro"/>
</dbReference>
<keyword evidence="14" id="KW-1185">Reference proteome</keyword>
<reference evidence="13 14" key="1">
    <citation type="submission" date="2020-08" db="EMBL/GenBank/DDBJ databases">
        <title>Sequencing the genomes of 1000 actinobacteria strains.</title>
        <authorList>
            <person name="Klenk H.-P."/>
        </authorList>
    </citation>
    <scope>NUCLEOTIDE SEQUENCE [LARGE SCALE GENOMIC DNA]</scope>
    <source>
        <strain evidence="13 14">DSM 105369</strain>
    </source>
</reference>
<keyword evidence="5 11" id="KW-0812">Transmembrane</keyword>
<dbReference type="InterPro" id="IPR001478">
    <property type="entry name" value="PDZ"/>
</dbReference>
<feature type="transmembrane region" description="Helical" evidence="11">
    <location>
        <begin position="126"/>
        <end position="148"/>
    </location>
</feature>